<dbReference type="GO" id="GO:0001917">
    <property type="term" value="C:photoreceptor inner segment"/>
    <property type="evidence" value="ECO:0007669"/>
    <property type="project" value="UniProtKB-ARBA"/>
</dbReference>
<feature type="domain" description="PLAT" evidence="15">
    <location>
        <begin position="3573"/>
        <end position="3687"/>
    </location>
</feature>
<dbReference type="InterPro" id="IPR008996">
    <property type="entry name" value="IL1/FGF"/>
</dbReference>
<evidence type="ECO:0000259" key="15">
    <source>
        <dbReference type="PROSITE" id="PS50095"/>
    </source>
</evidence>
<feature type="domain" description="PLAT" evidence="15">
    <location>
        <begin position="1816"/>
        <end position="1933"/>
    </location>
</feature>
<feature type="region of interest" description="Disordered" evidence="14">
    <location>
        <begin position="619"/>
        <end position="671"/>
    </location>
</feature>
<feature type="domain" description="PLAT" evidence="15">
    <location>
        <begin position="1688"/>
        <end position="1804"/>
    </location>
</feature>
<dbReference type="InterPro" id="IPR036572">
    <property type="entry name" value="Doublecortin_dom_sf"/>
</dbReference>
<comment type="caution">
    <text evidence="17">The sequence shown here is derived from an EMBL/GenBank/DDBJ whole genome shotgun (WGS) entry which is preliminary data.</text>
</comment>
<dbReference type="GO" id="GO:0001750">
    <property type="term" value="C:photoreceptor outer segment"/>
    <property type="evidence" value="ECO:0007669"/>
    <property type="project" value="UniProtKB-SubCell"/>
</dbReference>
<comment type="function">
    <text evidence="10">Microtubule-associated protein regulating the stability and length of the microtubule-based axoneme of photoreceptors. Required for the differentiation of photoreceptor cells, it plays a role in the organization of the outer segment of rod and cone photoreceptors ensuring the correct orientation and higher-order stacking of outer segment disks along the photoreceptor axoneme.</text>
</comment>
<dbReference type="CDD" id="cd01756">
    <property type="entry name" value="PLAT_repeat"/>
    <property type="match status" value="7"/>
</dbReference>
<dbReference type="CDD" id="cd17147">
    <property type="entry name" value="DCX2_RP1"/>
    <property type="match status" value="1"/>
</dbReference>
<dbReference type="SUPFAM" id="SSF49723">
    <property type="entry name" value="Lipase/lipooxygenase domain (PLAT/LH2 domain)"/>
    <property type="match status" value="13"/>
</dbReference>
<evidence type="ECO:0000256" key="7">
    <source>
        <dbReference type="ARBA" id="ARBA00023069"/>
    </source>
</evidence>
<dbReference type="PANTHER" id="PTHR45901">
    <property type="entry name" value="PROTEIN CBG12474"/>
    <property type="match status" value="1"/>
</dbReference>
<dbReference type="GO" id="GO:0009416">
    <property type="term" value="P:response to light stimulus"/>
    <property type="evidence" value="ECO:0007669"/>
    <property type="project" value="UniProtKB-ARBA"/>
</dbReference>
<keyword evidence="7" id="KW-0969">Cilium</keyword>
<dbReference type="GO" id="GO:0005930">
    <property type="term" value="C:axoneme"/>
    <property type="evidence" value="ECO:0007669"/>
    <property type="project" value="UniProtKB-SubCell"/>
</dbReference>
<feature type="compositionally biased region" description="Basic and acidic residues" evidence="14">
    <location>
        <begin position="795"/>
        <end position="817"/>
    </location>
</feature>
<dbReference type="FunFam" id="3.10.20.230:FF:000006">
    <property type="entry name" value="Oxygen-regulated protein 1"/>
    <property type="match status" value="1"/>
</dbReference>
<organism evidence="17 18">
    <name type="scientific">Acipenser oxyrinchus oxyrinchus</name>
    <dbReference type="NCBI Taxonomy" id="40147"/>
    <lineage>
        <taxon>Eukaryota</taxon>
        <taxon>Metazoa</taxon>
        <taxon>Chordata</taxon>
        <taxon>Craniata</taxon>
        <taxon>Vertebrata</taxon>
        <taxon>Euteleostomi</taxon>
        <taxon>Actinopterygii</taxon>
        <taxon>Chondrostei</taxon>
        <taxon>Acipenseriformes</taxon>
        <taxon>Acipenseridae</taxon>
        <taxon>Acipenser</taxon>
    </lineage>
</organism>
<feature type="region of interest" description="Disordered" evidence="14">
    <location>
        <begin position="918"/>
        <end position="945"/>
    </location>
</feature>
<feature type="region of interest" description="Disordered" evidence="14">
    <location>
        <begin position="1352"/>
        <end position="1402"/>
    </location>
</feature>
<keyword evidence="18" id="KW-1185">Reference proteome</keyword>
<dbReference type="GO" id="GO:0032391">
    <property type="term" value="C:photoreceptor connecting cilium"/>
    <property type="evidence" value="ECO:0007669"/>
    <property type="project" value="UniProtKB-ARBA"/>
</dbReference>
<feature type="domain" description="PLAT" evidence="15">
    <location>
        <begin position="2536"/>
        <end position="2652"/>
    </location>
</feature>
<evidence type="ECO:0000256" key="10">
    <source>
        <dbReference type="ARBA" id="ARBA00043933"/>
    </source>
</evidence>
<accession>A0AAD8LRT9</accession>
<feature type="compositionally biased region" description="Basic and acidic residues" evidence="14">
    <location>
        <begin position="2232"/>
        <end position="2242"/>
    </location>
</feature>
<dbReference type="PROSITE" id="PS50309">
    <property type="entry name" value="DC"/>
    <property type="match status" value="2"/>
</dbReference>
<keyword evidence="4" id="KW-0716">Sensory transduction</keyword>
<feature type="domain" description="PLAT" evidence="15">
    <location>
        <begin position="3697"/>
        <end position="3812"/>
    </location>
</feature>
<evidence type="ECO:0000256" key="3">
    <source>
        <dbReference type="ARBA" id="ARBA00022490"/>
    </source>
</evidence>
<feature type="domain" description="PLAT" evidence="15">
    <location>
        <begin position="2273"/>
        <end position="2387"/>
    </location>
</feature>
<feature type="domain" description="PLAT" evidence="15">
    <location>
        <begin position="2798"/>
        <end position="2916"/>
    </location>
</feature>
<dbReference type="GO" id="GO:0030030">
    <property type="term" value="P:cell projection organization"/>
    <property type="evidence" value="ECO:0007669"/>
    <property type="project" value="UniProtKB-KW"/>
</dbReference>
<dbReference type="GO" id="GO:0035556">
    <property type="term" value="P:intracellular signal transduction"/>
    <property type="evidence" value="ECO:0007669"/>
    <property type="project" value="InterPro"/>
</dbReference>
<dbReference type="FunFam" id="3.10.20.230:FF:000007">
    <property type="entry name" value="Oxygen-regulated protein 1"/>
    <property type="match status" value="1"/>
</dbReference>
<feature type="compositionally biased region" description="Polar residues" evidence="14">
    <location>
        <begin position="1374"/>
        <end position="1390"/>
    </location>
</feature>
<evidence type="ECO:0000256" key="8">
    <source>
        <dbReference type="ARBA" id="ARBA00023212"/>
    </source>
</evidence>
<feature type="region of interest" description="Disordered" evidence="14">
    <location>
        <begin position="373"/>
        <end position="412"/>
    </location>
</feature>
<dbReference type="CDD" id="cd23312">
    <property type="entry name" value="beta-trefoil_FGF_RP1"/>
    <property type="match status" value="1"/>
</dbReference>
<dbReference type="Pfam" id="PF03607">
    <property type="entry name" value="DCX"/>
    <property type="match status" value="2"/>
</dbReference>
<dbReference type="SMART" id="SM00308">
    <property type="entry name" value="LH2"/>
    <property type="match status" value="9"/>
</dbReference>
<dbReference type="CDD" id="cd17145">
    <property type="entry name" value="DCX1_RP1"/>
    <property type="match status" value="1"/>
</dbReference>
<reference evidence="17" key="1">
    <citation type="submission" date="2022-02" db="EMBL/GenBank/DDBJ databases">
        <title>Atlantic sturgeon de novo genome assembly.</title>
        <authorList>
            <person name="Stock M."/>
            <person name="Klopp C."/>
            <person name="Guiguen Y."/>
            <person name="Cabau C."/>
            <person name="Parinello H."/>
            <person name="Santidrian Yebra-Pimentel E."/>
            <person name="Kuhl H."/>
            <person name="Dirks R.P."/>
            <person name="Guessner J."/>
            <person name="Wuertz S."/>
            <person name="Du K."/>
            <person name="Schartl M."/>
        </authorList>
    </citation>
    <scope>NUCLEOTIDE SEQUENCE</scope>
    <source>
        <strain evidence="17">STURGEONOMICS-FGT-2020</strain>
        <tissue evidence="17">Whole blood</tissue>
    </source>
</reference>
<feature type="compositionally biased region" description="Basic residues" evidence="14">
    <location>
        <begin position="635"/>
        <end position="647"/>
    </location>
</feature>
<feature type="domain" description="PLAT" evidence="15">
    <location>
        <begin position="3437"/>
        <end position="3555"/>
    </location>
</feature>
<dbReference type="SUPFAM" id="SSF50353">
    <property type="entry name" value="Cytokine"/>
    <property type="match status" value="2"/>
</dbReference>
<dbReference type="PROSITE" id="PS50095">
    <property type="entry name" value="PLAT"/>
    <property type="match status" value="12"/>
</dbReference>
<feature type="compositionally biased region" description="Polar residues" evidence="14">
    <location>
        <begin position="818"/>
        <end position="834"/>
    </location>
</feature>
<feature type="compositionally biased region" description="Polar residues" evidence="14">
    <location>
        <begin position="619"/>
        <end position="632"/>
    </location>
</feature>
<proteinExistence type="predicted"/>
<protein>
    <recommendedName>
        <fullName evidence="11">Oxygen-regulated protein 1</fullName>
    </recommendedName>
</protein>
<dbReference type="InterPro" id="IPR036392">
    <property type="entry name" value="PLAT/LH2_dom_sf"/>
</dbReference>
<evidence type="ECO:0000256" key="2">
    <source>
        <dbReference type="ARBA" id="ARBA00004504"/>
    </source>
</evidence>
<keyword evidence="5" id="KW-0677">Repeat</keyword>
<dbReference type="Pfam" id="PF01477">
    <property type="entry name" value="PLAT"/>
    <property type="match status" value="12"/>
</dbReference>
<keyword evidence="3" id="KW-0963">Cytoplasm</keyword>
<dbReference type="Gene3D" id="2.40.180.10">
    <property type="entry name" value="Catalase core domain"/>
    <property type="match status" value="5"/>
</dbReference>
<feature type="domain" description="PLAT" evidence="15">
    <location>
        <begin position="2399"/>
        <end position="2516"/>
    </location>
</feature>
<feature type="domain" description="Doublecortin" evidence="16">
    <location>
        <begin position="28"/>
        <end position="110"/>
    </location>
</feature>
<evidence type="ECO:0000256" key="6">
    <source>
        <dbReference type="ARBA" id="ARBA00022794"/>
    </source>
</evidence>
<feature type="domain" description="PLAT" evidence="15">
    <location>
        <begin position="3181"/>
        <end position="3299"/>
    </location>
</feature>
<evidence type="ECO:0000313" key="18">
    <source>
        <dbReference type="Proteomes" id="UP001230051"/>
    </source>
</evidence>
<comment type="subcellular location">
    <subcellularLocation>
        <location evidence="2">Cell projection</location>
        <location evidence="2">Cilium</location>
        <location evidence="2">Photoreceptor outer segment</location>
    </subcellularLocation>
    <subcellularLocation>
        <location evidence="1">Cytoplasm</location>
        <location evidence="1">Cytoskeleton</location>
        <location evidence="1">Cilium axoneme</location>
    </subcellularLocation>
</comment>
<keyword evidence="6" id="KW-0970">Cilium biogenesis/degradation</keyword>
<feature type="region of interest" description="Disordered" evidence="14">
    <location>
        <begin position="2223"/>
        <end position="2253"/>
    </location>
</feature>
<comment type="caution">
    <text evidence="13">Lacks conserved residue(s) required for the propagation of feature annotation.</text>
</comment>
<name>A0AAD8LRT9_ACIOX</name>
<evidence type="ECO:0000259" key="16">
    <source>
        <dbReference type="PROSITE" id="PS50309"/>
    </source>
</evidence>
<dbReference type="EMBL" id="JAGXEW010000004">
    <property type="protein sequence ID" value="KAK1172812.1"/>
    <property type="molecule type" value="Genomic_DNA"/>
</dbReference>
<dbReference type="PANTHER" id="PTHR45901:SF7">
    <property type="entry name" value="OXYGEN-REGULATED PROTEIN 1"/>
    <property type="match status" value="1"/>
</dbReference>
<keyword evidence="9" id="KW-0966">Cell projection</keyword>
<dbReference type="InterPro" id="IPR001024">
    <property type="entry name" value="PLAT/LH2_dom"/>
</dbReference>
<dbReference type="InterPro" id="IPR003533">
    <property type="entry name" value="Doublecortin_dom"/>
</dbReference>
<dbReference type="SUPFAM" id="SSF89837">
    <property type="entry name" value="Doublecortin (DC)"/>
    <property type="match status" value="2"/>
</dbReference>
<sequence length="4018" mass="450594">MSVTPHSSESGLTMASRPAQFTEPITTKRVCFYKSGDPQFRGLKMIINNRTFKTFDALLDTLSKRVPLPFGVRNISTPRGIHVISTLDELEDGKSYICSDQKKVKPIDLEVASKKPKPWHCTRPVSGRRRAIQLKKQNEGQLFQRENSVVVRTPKKIVVFKNGDAGIKHTLILQKKTAQTFESLLDLVTEVMQFPVLKLYTPDGRRVDGLQALILCSGVVVATGREPFKAGKYDPQRQSLPTKLPGISNRVNPKPINKIQQRNHDDIEKFIRVNQDGTMTVEMKVRLMIKQEETIQWSTTVSRSSVLNQVKKQVDPEADSPDYNTLPSKAKAEVMYLEDYNSKEANNLLFKRMKAISGNKPANEMSIVGKERQQCDTWQDPTAHDDVNLDETEEDNNKQKYKRPPTPGPLHIRRKQTSMESIKTFSETELHENLVGTYSYIKEKENRERKGEYCMVSHCSSRPVPKPRKGDHFEINNNDLHSKCRTAGVTEILTLHNGGDEITERLINLAEQENCHDNHFANHQVMCARPASSGHAICLSRNDCEMHYKRPSTASGSFSERKLESGSSAFMYASYKSRNDVYFIKNDETEDSLAYKSCHKAQDSSSDCSPAYAVSQINNTAPMDNTSFSQSPPAVKRKKKKSNKPKAQKTNQSDGVSSYIEPEKNNDLIGDQNEQNAKSYCEESARHAGTCGHDDQRPLKMKRCNKKKTEVEYDPSNSSSVSENTYELKDSGESSQGTVSEKQLHYNVASPGSQDSEIDQDQENGTQFIIKKSVLPPIGSSATDKKKQKKQRRQKGNDRDKPDEETTSRGEEFKQYDESASSLDMSNVDTSPPSINYFEKKWLGEVQSKSTLPLNELTEPDAETRNKAKVAFQIGSDPSDESDIIEEIKEHIVENCLSSKYDHIKKTTEIASKIERLEEIPEEESPVRQGPAEAEVPDQPSKVKRETTQTAEAAIQTDLGKIDVNMSAGQYNTRPVLEQLCSSAKSIKQIPNLRRPLCLEKSYSMPDFSAHVASYFGTSSKVLRALLSIMTIKEGVGSFNNSGTLVNSSSCSEVLTLMESLKRMASIEDAEEVKASLSGLQTCTLSHLLQTWREKNVKEGPHNISLPVTPDDYKALLETNMSENNIKTDDTFDIQELIEQFSMSDDVQKELSAMMKDNSEACVEEQLVDAGELSDVPVPIEEEENELAIQCNEKESQCFKMDKVPDEDNATLVNSSCSDKNVAFDQNVTNDDQQVSEAENITEVTPLSNEQNVIADFMVENQEGSINWTNEHLSVNEDTLEEEDGVNPTHDVCDTVKLCDDTVESTSRHSAASSLAFGYDLKQNPKKEIDGVSINTLKEMFIGKSIQDFQYGSKRLPSPSTSDLSDYRPESSESVHSGYRSQASCEMTTESGEDGSGKRSVSTGYVRRTIERLYGKTEANFRPPSFKRSPSVPKQKENECPIKLSAGSITSFEEPKPQVNGDLSYFHANGSFHLEEEPLQSVQNTAQYETDDGVLIDKGRWLLKENHLIRKSPPENMGMYRNNETTSTETALDNTSEDVPYSHFGSHLPPLAAISSSELEELAKPMEPKCSYFNMPRASDSDPFQDDLLTVKSKGNLLCNDSPRKKKKGDQLSMATCAEPEQKWTERNGSLPSFASVEFRMPNNKVHPGQEPPVAHAVVAQPSRVNSANSKAPEEQDSLEKLHLMCDGRWKVSVLTSALPLAGTSSQVYIILYGDQGNSGSVYLYGNDKDLFQSGHEDIFEIKAGNIGELYKIRIGHNNSGESPGWHCDEVRLQNLFTEEMFFLPVNYWLSRDENDGEICREVPVLYHGRQVLPVTVYEAHVVTGDLWNAGTEANVYITVYGEKGDTGSRQLLNSRKPIKFCKGQTDIFTLEAVNLGSLRKVVIGHNGLGQGNGWFLEKVVLIDSWKDMEYTFLCNRWLDQGEEDGKIVRELYTADSFTAKQELEHKIKEIWAAESWKFQKGNIVQLCCRLTGKCVRLYPDGTVDALGDKKDTHGYFDMTVKRGNIRVFHSLQNPHLALSIDQNRVTALENGGTLCELQVCIQPSRFVTLELVRIPGFSVTFNPEGSPADGGTGYSGLSREFVVHVKGVLRNGAVVLLNSSLSQSLCITRDGQCVGTGKQAEESYLRVHKISSGVYMFESVQTPKMYLKIKDGRCDGTGTGDQYCQFKVEKHFQNGSLSLESLKMRGMYIGLLPDGQAKPLVHTGETNVMFYPQVIKYGREKPTGTSANLNKETKAEQEPVKHFTPAPPASSISDRREIKNRRVVESLVPSGDEWRVSVLTGSEGTQAGVFLWVYGDQGVAGPIMLGRANRTKLFVPGQEDAFQVNISNTGKIYKIRIGHDGSSDQPRWKLQKVTMRKIKGGPTLKFDANKWLSRDRGEIECELPVIREKDGKPVHPVVQYQVNVYTGHLDQAETQSPVFICLYGERGDTGLRLLHKSHLPCKLQRGQVDLFQLEAVSLGKLQRVLLRCEAQTKSQYWYCEKVIIRESGEDSEYIFNCERWLPYSSQGIVKSDVELLLQEIRINVHSSEKEKAHAGDWKVTVVTGDFHSASTEATVFLFAYGDIGESGPIILGSGKHQLFNPNSADTFQINLKDLGELYKLRIGHDNTGEDPGWYLEEVILHELGTQKEMSLPVRQWLAEDKDVGDVWKELAVHQTDKKSLPVLVYQVYVYTGSRPGADTDSAVYINIFGSRGDTGKRKLHKSVNQKVIFQQGQVDIFSIEAVSLAELRKVVVEHRGTGPGNGWFLEKVIIKFEDQTREHESVFLCNRWLDEYQDDGKTERELFVEGYQTSKEDPQNGKWKILVNTSKDSPVPKEMKATIVIYGSEGKSNDIILSSNNPAFVSFLPGARDEFLVDAGDVGDVYKIRVSCDELTGFEGWHFKSIQMEELHTGKELNFDCNCWLSLSLEDTVMVKEFPLLTEGQKPLQVNQYLVSVHTGDTWGAETYSNVYITLYGERGDTGVRKLHRSLVKGQKFQRNKVDSFLLEAVSLGHLKKVVVGHDGEGYGAGMYLKLVTVQESERSSTEWVFPCFKWLDEHIGAQSTVCKLKSVGERLVSGPKQLEFSGVWFLTLSGSEVGNRESPVQLALNIYGDKGYKKLRLHVTGQTMQLKEELADVGTMYKVSVSSKPDYIKQSWKLNTVLLENPGARLEMRLDFNCWFKDNAYKCIELPALYPKQDPPPVVEYTVHVYTGDVKNAGFSGNVYLCLHGDRGDTGKRWLTKSSSDQKTFTRGQTDVFKIEAVHLGKINQLAIGHKDQNKDAWFLEKVIVTEGEMPTTKHIFVHNDWIDKHPKKKGVCEVAILVKETTEIWPNPMKESEAMRKQQWSMWVKATLVPDRKADLFVIVFGTEGKSPLIEVENLEDKPFQINTGDIGEVLKVSFLCKSLGLEKSIKLEKLRMKDSVTKQELGFHTADRWLFEETDSVTELAAVRPDRPPLRDVFYSVKVYTGDLPAAGTDASIFITLFGETGNTCKRTLTNPNSPLILQKGQVTVFRLRAVDLGIPSRVVIGHTSAGYGAGWYLDRVTVQEVAEKDTEFVFPCQRWLDSGTGDRWTERELRLLGKVNRNNRLVTADPQGDWDVYVVTGDISVSGVDSEVTLEVCCEKGTCPPLILPRASLTPGHTYKSLVQVDHSLGTISKVRLQMEESRNGKTWYCHKVKLQHRITKECFEFPFFQMLGHQEESTVLELPVIMNSSGFLTVKEYTIIVTTGNLGESGTDADVFVTLRGSLGDTGKRKLHRRRGSSLFSKEKVDIFRVEAVDIGRLEQVKVEKGRGLDWYLDRIVVKEGIYGEKEAVFVAEAWLKDTNRTIALPLTAFQESSSMAALPPGSQQMTSDGIWRIHLNKPSIEKLGNTLLSVPDMAMVLYGTRGKSRPLTLERSESQINGSTTTYEINLQEDLGELYKVRVGLRSPIDSATQVYLHSFRMQNTHTLDSFICAVNETLPLSSSGDRWIEIPVEWPLKPSLPVLAYHVTVFSSDFFNKSSPAQVSLCVHGRNGDTGDRPLLWPLYTHEQKEGVKVSGRT</sequence>
<comment type="subunit">
    <text evidence="12">Interacts (via the doublecortin domains) with microtubules. Interacts with RP1L1. Interacts with MAK.</text>
</comment>
<evidence type="ECO:0000256" key="9">
    <source>
        <dbReference type="ARBA" id="ARBA00023273"/>
    </source>
</evidence>
<feature type="compositionally biased region" description="Polar residues" evidence="14">
    <location>
        <begin position="715"/>
        <end position="725"/>
    </location>
</feature>
<evidence type="ECO:0000256" key="12">
    <source>
        <dbReference type="ARBA" id="ARBA00046756"/>
    </source>
</evidence>
<dbReference type="SMART" id="SM00537">
    <property type="entry name" value="DCX"/>
    <property type="match status" value="2"/>
</dbReference>
<evidence type="ECO:0000313" key="17">
    <source>
        <dbReference type="EMBL" id="KAK1172812.1"/>
    </source>
</evidence>
<keyword evidence="8" id="KW-0206">Cytoskeleton</keyword>
<dbReference type="Gene3D" id="2.80.10.50">
    <property type="match status" value="2"/>
</dbReference>
<dbReference type="InterPro" id="IPR052970">
    <property type="entry name" value="Inner_ear_hair_cell_LOXHD"/>
</dbReference>
<feature type="domain" description="PLAT" evidence="15">
    <location>
        <begin position="2664"/>
        <end position="2784"/>
    </location>
</feature>
<feature type="region of interest" description="Disordered" evidence="14">
    <location>
        <begin position="708"/>
        <end position="834"/>
    </location>
</feature>
<evidence type="ECO:0000256" key="4">
    <source>
        <dbReference type="ARBA" id="ARBA00022606"/>
    </source>
</evidence>
<dbReference type="Gene3D" id="3.10.20.230">
    <property type="entry name" value="Doublecortin domain"/>
    <property type="match status" value="2"/>
</dbReference>
<feature type="domain" description="PLAT" evidence="15">
    <location>
        <begin position="2928"/>
        <end position="3047"/>
    </location>
</feature>
<evidence type="ECO:0000256" key="5">
    <source>
        <dbReference type="ARBA" id="ARBA00022737"/>
    </source>
</evidence>
<feature type="domain" description="Doublecortin" evidence="16">
    <location>
        <begin position="155"/>
        <end position="234"/>
    </location>
</feature>
<evidence type="ECO:0000256" key="11">
    <source>
        <dbReference type="ARBA" id="ARBA00044186"/>
    </source>
</evidence>
<evidence type="ECO:0000256" key="13">
    <source>
        <dbReference type="PROSITE-ProRule" id="PRU00152"/>
    </source>
</evidence>
<gene>
    <name evidence="17" type="ORF">AOXY_G5479</name>
</gene>
<evidence type="ECO:0000256" key="14">
    <source>
        <dbReference type="SAM" id="MobiDB-lite"/>
    </source>
</evidence>
<dbReference type="Proteomes" id="UP001230051">
    <property type="component" value="Unassembled WGS sequence"/>
</dbReference>
<evidence type="ECO:0000256" key="1">
    <source>
        <dbReference type="ARBA" id="ARBA00004430"/>
    </source>
</evidence>
<dbReference type="Gene3D" id="2.60.60.20">
    <property type="entry name" value="PLAT/LH2 domain"/>
    <property type="match status" value="9"/>
</dbReference>